<evidence type="ECO:0000313" key="11">
    <source>
        <dbReference type="Proteomes" id="UP000243975"/>
    </source>
</evidence>
<reference evidence="10 11" key="1">
    <citation type="journal article" date="2016" name="Sci. Rep.">
        <title>The genome sequence of the outbreeding globe artichoke constructed de novo incorporating a phase-aware low-pass sequencing strategy of F1 progeny.</title>
        <authorList>
            <person name="Scaglione D."/>
            <person name="Reyes-Chin-Wo S."/>
            <person name="Acquadro A."/>
            <person name="Froenicke L."/>
            <person name="Portis E."/>
            <person name="Beitel C."/>
            <person name="Tirone M."/>
            <person name="Mauro R."/>
            <person name="Lo Monaco A."/>
            <person name="Mauromicale G."/>
            <person name="Faccioli P."/>
            <person name="Cattivelli L."/>
            <person name="Rieseberg L."/>
            <person name="Michelmore R."/>
            <person name="Lanteri S."/>
        </authorList>
    </citation>
    <scope>NUCLEOTIDE SEQUENCE [LARGE SCALE GENOMIC DNA]</scope>
    <source>
        <strain evidence="10">2C</strain>
    </source>
</reference>
<comment type="catalytic activity">
    <reaction evidence="7">
        <text>(24S)-24,25-epoxycucurbitadienol + H2O = (24R)-24,25-dihydroxycucurbitadienol</text>
        <dbReference type="Rhea" id="RHEA:81855"/>
        <dbReference type="ChEBI" id="CHEBI:15377"/>
        <dbReference type="ChEBI" id="CHEBI:229949"/>
        <dbReference type="ChEBI" id="CHEBI:229950"/>
    </reaction>
    <physiologicalReaction direction="left-to-right" evidence="7">
        <dbReference type="Rhea" id="RHEA:81856"/>
    </physiologicalReaction>
</comment>
<dbReference type="PRINTS" id="PR00412">
    <property type="entry name" value="EPOXHYDRLASE"/>
</dbReference>
<dbReference type="Gramene" id="KVH95128">
    <property type="protein sequence ID" value="KVH95128"/>
    <property type="gene ID" value="Ccrd_002847"/>
</dbReference>
<evidence type="ECO:0000256" key="6">
    <source>
        <dbReference type="ARBA" id="ARBA00058358"/>
    </source>
</evidence>
<sequence>MILFIHGFPELWYTWRHQILYLASQGYRAVAPDLRGYGDTTGAPTDDPTKFTTLHVVGDLVALINTLVAPGEDKVFVVGHDWGAYIAWDLCLYRPDKVRALVNMSVPFNPRNPEIKPVDRLRAAYGDDYYIVRFQEVGEIEGEFAVWGTERVLNDSFTYHKPDPLLLPKGIGFGNSLDAPISLPSWLSKEDLAYYTSKYEKTGFTGALNYYRALNTNWELTVPWSKAQVKVPVKFIVGDLDQTYHTMGVKEYIEKGGFKKDVPLLEDVIILQGVGHFLQEEKPDEINKHIHQFFKHLRTTEACMMIYNYGRKHRETEKKEPANLMEGIQHKTVNANGLNIHIAEKGEGPLVLLLHGFPELWYSWRHQILYLADHGYRAVAPDLRGYGDTTGAPVNDHTKFTVYHLVGDLIGLLDAITSDQGEKVFVVGHDWGAYVAWNLCLFRPDRVKALVSLSVPFIPWNPNGDMVQLLRAAFGEDHYIVRFQEPGDIEAELASIDTKTVVKKFLTFRNPEPFYFPKGKGFQYSPNDATVTLPTWLSEEDVEYFATRIDKSGITGAVNYYRALPLNWELTSAWQGAKVMVPSKFVTGDLDLVYHMPGMKDYIDNGGFQTDVPLLEEVVVIEGAAHFINQEKPNEINKHIVKHHNNVERVPTTIRYGLACTIRLSIHIAEKGEGPLVLLVYGFPELWYTWRHQILYLADHGYRAMAPDLRGYDDTTGAPVNDHTKFTIHHLVGDLIGLLDVITDKDEKVPDRVKALVNLSVSFLPWNPNGDMVETLRAAYGEDHYVSRFQEPEKMEAKFSKMSTQTIVKRFLTIRDPTRNNIPKDKGHDLSRNAPVTLPPWLSEEDAEYFASQLDKTGFSGGLNYYRALHLNWELNSAWRGAKVQVPTKFLIGDLDLNYHMTGMKEYIHDCGFLKDVPLLEEVVVMEDAAHFINQEKPDEINNHIFSVSAEILILHS</sequence>
<gene>
    <name evidence="10" type="ORF">Ccrd_002847</name>
</gene>
<evidence type="ECO:0000259" key="8">
    <source>
        <dbReference type="Pfam" id="PF00561"/>
    </source>
</evidence>
<comment type="function">
    <text evidence="6">Epoxide hydrolase involved in the biosynthesis of cucurbitacin and mogroside tetracyclic triterpene natural products (e.g. siamenoside I and mogrosides IV, V and VI). Cucurbitacins have cytotoxic properties and exhibit deterrent taste as a defense barrier against herbivores. Mogrosides are nonsugar highly oxygenated compounds used as high-intensity zero-calorie sweeteners; they also possess pharmacological properties such as regulating immunity, lowering blood sugar and lipid levels, protecting the liver, and acting as antioxidants and antitumor agents. Catalyzes the hydrolysis of aromatic epoxide-containing substrates, such as the conversion of 24,25-epoxycucurbitadienol to 24,25-dihydroxycucurbitadienol.</text>
</comment>
<dbReference type="InterPro" id="IPR029058">
    <property type="entry name" value="AB_hydrolase_fold"/>
</dbReference>
<evidence type="ECO:0000256" key="5">
    <source>
        <dbReference type="ARBA" id="ARBA00051067"/>
    </source>
</evidence>
<name>A0A103XQP3_CYNCS</name>
<comment type="catalytic activity">
    <reaction evidence="5">
        <text>an epoxide + H2O = an ethanediol</text>
        <dbReference type="Rhea" id="RHEA:19037"/>
        <dbReference type="ChEBI" id="CHEBI:15377"/>
        <dbReference type="ChEBI" id="CHEBI:32955"/>
        <dbReference type="ChEBI" id="CHEBI:140594"/>
        <dbReference type="EC" id="3.3.2.10"/>
    </reaction>
    <physiologicalReaction direction="left-to-right" evidence="5">
        <dbReference type="Rhea" id="RHEA:19038"/>
    </physiologicalReaction>
</comment>
<evidence type="ECO:0000256" key="2">
    <source>
        <dbReference type="ARBA" id="ARBA00013006"/>
    </source>
</evidence>
<dbReference type="GO" id="GO:0004301">
    <property type="term" value="F:epoxide hydrolase activity"/>
    <property type="evidence" value="ECO:0007669"/>
    <property type="project" value="UniProtKB-EC"/>
</dbReference>
<keyword evidence="11" id="KW-1185">Reference proteome</keyword>
<comment type="pathway">
    <text evidence="1">Secondary metabolite biosynthesis; terpenoid biosynthesis.</text>
</comment>
<dbReference type="FunFam" id="3.40.50.1820:FF:000161">
    <property type="entry name" value="Epoxide hydrolase"/>
    <property type="match status" value="2"/>
</dbReference>
<comment type="similarity">
    <text evidence="4">Belongs to the AB hydrolase superfamily. Epoxide hydrolase family.</text>
</comment>
<protein>
    <recommendedName>
        <fullName evidence="2">soluble epoxide hydrolase</fullName>
        <ecNumber evidence="2">3.3.2.10</ecNumber>
    </recommendedName>
</protein>
<dbReference type="STRING" id="59895.A0A103XQP3"/>
<evidence type="ECO:0000256" key="4">
    <source>
        <dbReference type="ARBA" id="ARBA00038334"/>
    </source>
</evidence>
<dbReference type="OMA" id="MIPKETG"/>
<dbReference type="InterPro" id="IPR000639">
    <property type="entry name" value="Epox_hydrolase-like"/>
</dbReference>
<feature type="domain" description="AB hydrolase-1" evidence="9">
    <location>
        <begin position="2"/>
        <end position="287"/>
    </location>
</feature>
<dbReference type="EC" id="3.3.2.10" evidence="2"/>
<comment type="caution">
    <text evidence="10">The sequence shown here is derived from an EMBL/GenBank/DDBJ whole genome shotgun (WGS) entry which is preliminary data.</text>
</comment>
<proteinExistence type="inferred from homology"/>
<feature type="domain" description="AB hydrolase-1" evidence="8">
    <location>
        <begin position="349"/>
        <end position="462"/>
    </location>
</feature>
<evidence type="ECO:0000259" key="9">
    <source>
        <dbReference type="Pfam" id="PF12697"/>
    </source>
</evidence>
<dbReference type="InterPro" id="IPR000073">
    <property type="entry name" value="AB_hydrolase_1"/>
</dbReference>
<organism evidence="10 11">
    <name type="scientific">Cynara cardunculus var. scolymus</name>
    <name type="common">Globe artichoke</name>
    <name type="synonym">Cynara scolymus</name>
    <dbReference type="NCBI Taxonomy" id="59895"/>
    <lineage>
        <taxon>Eukaryota</taxon>
        <taxon>Viridiplantae</taxon>
        <taxon>Streptophyta</taxon>
        <taxon>Embryophyta</taxon>
        <taxon>Tracheophyta</taxon>
        <taxon>Spermatophyta</taxon>
        <taxon>Magnoliopsida</taxon>
        <taxon>eudicotyledons</taxon>
        <taxon>Gunneridae</taxon>
        <taxon>Pentapetalae</taxon>
        <taxon>asterids</taxon>
        <taxon>campanulids</taxon>
        <taxon>Asterales</taxon>
        <taxon>Asteraceae</taxon>
        <taxon>Carduoideae</taxon>
        <taxon>Cardueae</taxon>
        <taxon>Carduinae</taxon>
        <taxon>Cynara</taxon>
    </lineage>
</organism>
<dbReference type="Gene3D" id="3.40.50.1820">
    <property type="entry name" value="alpha/beta hydrolase"/>
    <property type="match status" value="3"/>
</dbReference>
<keyword evidence="3" id="KW-0378">Hydrolase</keyword>
<dbReference type="PANTHER" id="PTHR43329">
    <property type="entry name" value="EPOXIDE HYDROLASE"/>
    <property type="match status" value="1"/>
</dbReference>
<evidence type="ECO:0000256" key="1">
    <source>
        <dbReference type="ARBA" id="ARBA00004721"/>
    </source>
</evidence>
<dbReference type="Pfam" id="PF12697">
    <property type="entry name" value="Abhydrolase_6"/>
    <property type="match status" value="1"/>
</dbReference>
<evidence type="ECO:0000256" key="7">
    <source>
        <dbReference type="ARBA" id="ARBA00093212"/>
    </source>
</evidence>
<dbReference type="SUPFAM" id="SSF53474">
    <property type="entry name" value="alpha/beta-Hydrolases"/>
    <property type="match status" value="3"/>
</dbReference>
<dbReference type="Proteomes" id="UP000243975">
    <property type="component" value="Unassembled WGS sequence"/>
</dbReference>
<dbReference type="Pfam" id="PF00561">
    <property type="entry name" value="Abhydrolase_1"/>
    <property type="match status" value="1"/>
</dbReference>
<dbReference type="AlphaFoldDB" id="A0A103XQP3"/>
<evidence type="ECO:0000256" key="3">
    <source>
        <dbReference type="ARBA" id="ARBA00022801"/>
    </source>
</evidence>
<evidence type="ECO:0000313" key="10">
    <source>
        <dbReference type="EMBL" id="KVH95128.1"/>
    </source>
</evidence>
<accession>A0A103XQP3</accession>
<dbReference type="EMBL" id="LEKV01004399">
    <property type="protein sequence ID" value="KVH95128.1"/>
    <property type="molecule type" value="Genomic_DNA"/>
</dbReference>